<dbReference type="GO" id="GO:0106008">
    <property type="term" value="F:2-oxoglutaramate amidase activity"/>
    <property type="evidence" value="ECO:0007669"/>
    <property type="project" value="UniProtKB-EC"/>
</dbReference>
<dbReference type="InterPro" id="IPR036526">
    <property type="entry name" value="C-N_Hydrolase_sf"/>
</dbReference>
<dbReference type="SUPFAM" id="SSF56317">
    <property type="entry name" value="Carbon-nitrogen hydrolase"/>
    <property type="match status" value="1"/>
</dbReference>
<accession>A0A518BHS3</accession>
<evidence type="ECO:0000313" key="2">
    <source>
        <dbReference type="EMBL" id="QDU66529.1"/>
    </source>
</evidence>
<dbReference type="Gene3D" id="3.60.110.10">
    <property type="entry name" value="Carbon-nitrogen hydrolase"/>
    <property type="match status" value="1"/>
</dbReference>
<reference evidence="2 3" key="1">
    <citation type="submission" date="2019-02" db="EMBL/GenBank/DDBJ databases">
        <title>Deep-cultivation of Planctomycetes and their phenomic and genomic characterization uncovers novel biology.</title>
        <authorList>
            <person name="Wiegand S."/>
            <person name="Jogler M."/>
            <person name="Boedeker C."/>
            <person name="Pinto D."/>
            <person name="Vollmers J."/>
            <person name="Rivas-Marin E."/>
            <person name="Kohn T."/>
            <person name="Peeters S.H."/>
            <person name="Heuer A."/>
            <person name="Rast P."/>
            <person name="Oberbeckmann S."/>
            <person name="Bunk B."/>
            <person name="Jeske O."/>
            <person name="Meyerdierks A."/>
            <person name="Storesund J.E."/>
            <person name="Kallscheuer N."/>
            <person name="Luecker S."/>
            <person name="Lage O.M."/>
            <person name="Pohl T."/>
            <person name="Merkel B.J."/>
            <person name="Hornburger P."/>
            <person name="Mueller R.-W."/>
            <person name="Bruemmer F."/>
            <person name="Labrenz M."/>
            <person name="Spormann A.M."/>
            <person name="Op den Camp H."/>
            <person name="Overmann J."/>
            <person name="Amann R."/>
            <person name="Jetten M.S.M."/>
            <person name="Mascher T."/>
            <person name="Medema M.H."/>
            <person name="Devos D.P."/>
            <person name="Kaster A.-K."/>
            <person name="Ovreas L."/>
            <person name="Rohde M."/>
            <person name="Galperin M.Y."/>
            <person name="Jogler C."/>
        </authorList>
    </citation>
    <scope>NUCLEOTIDE SEQUENCE [LARGE SCALE GENOMIC DNA]</scope>
    <source>
        <strain evidence="2 3">Pla133</strain>
    </source>
</reference>
<dbReference type="Pfam" id="PF00795">
    <property type="entry name" value="CN_hydrolase"/>
    <property type="match status" value="1"/>
</dbReference>
<protein>
    <submittedName>
        <fullName evidence="2">2-oxoglutaramate amidase</fullName>
        <ecNumber evidence="2">3.5.1.111</ecNumber>
    </submittedName>
</protein>
<dbReference type="PANTHER" id="PTHR23088:SF27">
    <property type="entry name" value="DEAMINATED GLUTATHIONE AMIDASE"/>
    <property type="match status" value="1"/>
</dbReference>
<dbReference type="EC" id="3.5.1.111" evidence="2"/>
<dbReference type="KEGG" id="pbap:Pla133_16050"/>
<keyword evidence="2" id="KW-0378">Hydrolase</keyword>
<dbReference type="PANTHER" id="PTHR23088">
    <property type="entry name" value="NITRILASE-RELATED"/>
    <property type="match status" value="1"/>
</dbReference>
<dbReference type="AlphaFoldDB" id="A0A518BHS3"/>
<dbReference type="Proteomes" id="UP000316921">
    <property type="component" value="Chromosome"/>
</dbReference>
<dbReference type="EMBL" id="CP036287">
    <property type="protein sequence ID" value="QDU66529.1"/>
    <property type="molecule type" value="Genomic_DNA"/>
</dbReference>
<gene>
    <name evidence="2" type="ORF">Pla133_16050</name>
</gene>
<proteinExistence type="predicted"/>
<evidence type="ECO:0000259" key="1">
    <source>
        <dbReference type="PROSITE" id="PS50263"/>
    </source>
</evidence>
<name>A0A518BHS3_9BACT</name>
<sequence length="282" mass="29738">MRIGAWQFDVRRGELAANLAAGIRGLEAASRAGLELVVLPEMWPTSFLSAGGPAPVEADRSALDAAVRASSESVARLVERAAELGVAVAGSAYGAAPEGGLPRNRFSLWSRGEELSAYDKVHLFSVTGENLGFSAGEQAPAAVALGPATVAGVICYDLRFAPVVEAARRAGADLLLVPAQWPTPRASHWFSLLAGRAVEAQAFVLGANRTGVELMGRRKRALAFGGHSALVGPDGVTLARGTGVGAEELVWAHVDPDQARALRREVRVADDRRPELYTRWQG</sequence>
<keyword evidence="3" id="KW-1185">Reference proteome</keyword>
<dbReference type="PROSITE" id="PS50263">
    <property type="entry name" value="CN_HYDROLASE"/>
    <property type="match status" value="1"/>
</dbReference>
<dbReference type="InterPro" id="IPR003010">
    <property type="entry name" value="C-N_Hydrolase"/>
</dbReference>
<dbReference type="RefSeq" id="WP_145064358.1">
    <property type="nucleotide sequence ID" value="NZ_CP036287.1"/>
</dbReference>
<feature type="domain" description="CN hydrolase" evidence="1">
    <location>
        <begin position="1"/>
        <end position="256"/>
    </location>
</feature>
<evidence type="ECO:0000313" key="3">
    <source>
        <dbReference type="Proteomes" id="UP000316921"/>
    </source>
</evidence>
<organism evidence="2 3">
    <name type="scientific">Engelhardtia mirabilis</name>
    <dbReference type="NCBI Taxonomy" id="2528011"/>
    <lineage>
        <taxon>Bacteria</taxon>
        <taxon>Pseudomonadati</taxon>
        <taxon>Planctomycetota</taxon>
        <taxon>Planctomycetia</taxon>
        <taxon>Planctomycetia incertae sedis</taxon>
        <taxon>Engelhardtia</taxon>
    </lineage>
</organism>